<reference evidence="3 4" key="1">
    <citation type="submission" date="2024-09" db="EMBL/GenBank/DDBJ databases">
        <authorList>
            <person name="Sun Q."/>
            <person name="Mori K."/>
        </authorList>
    </citation>
    <scope>NUCLEOTIDE SEQUENCE [LARGE SCALE GENOMIC DNA]</scope>
    <source>
        <strain evidence="3 4">CCM 7706</strain>
    </source>
</reference>
<dbReference type="Proteomes" id="UP001589798">
    <property type="component" value="Unassembled WGS sequence"/>
</dbReference>
<comment type="caution">
    <text evidence="3">The sequence shown here is derived from an EMBL/GenBank/DDBJ whole genome shotgun (WGS) entry which is preliminary data.</text>
</comment>
<keyword evidence="2" id="KW-0812">Transmembrane</keyword>
<keyword evidence="4" id="KW-1185">Reference proteome</keyword>
<feature type="transmembrane region" description="Helical" evidence="2">
    <location>
        <begin position="47"/>
        <end position="66"/>
    </location>
</feature>
<proteinExistence type="predicted"/>
<accession>A0ABV6D181</accession>
<name>A0ABV6D181_9SPHN</name>
<protein>
    <recommendedName>
        <fullName evidence="5">ABC transporter permease</fullName>
    </recommendedName>
</protein>
<dbReference type="RefSeq" id="WP_379489029.1">
    <property type="nucleotide sequence ID" value="NZ_JBHLWK010000027.1"/>
</dbReference>
<keyword evidence="2" id="KW-1133">Transmembrane helix</keyword>
<keyword evidence="2" id="KW-0472">Membrane</keyword>
<evidence type="ECO:0008006" key="5">
    <source>
        <dbReference type="Google" id="ProtNLM"/>
    </source>
</evidence>
<feature type="region of interest" description="Disordered" evidence="1">
    <location>
        <begin position="1"/>
        <end position="25"/>
    </location>
</feature>
<organism evidence="3 4">
    <name type="scientific">Novosphingobium soli</name>
    <dbReference type="NCBI Taxonomy" id="574956"/>
    <lineage>
        <taxon>Bacteria</taxon>
        <taxon>Pseudomonadati</taxon>
        <taxon>Pseudomonadota</taxon>
        <taxon>Alphaproteobacteria</taxon>
        <taxon>Sphingomonadales</taxon>
        <taxon>Sphingomonadaceae</taxon>
        <taxon>Novosphingobium</taxon>
    </lineage>
</organism>
<dbReference type="EMBL" id="JBHLWK010000027">
    <property type="protein sequence ID" value="MFC0206409.1"/>
    <property type="molecule type" value="Genomic_DNA"/>
</dbReference>
<gene>
    <name evidence="3" type="ORF">ACFFJC_19260</name>
</gene>
<evidence type="ECO:0000256" key="1">
    <source>
        <dbReference type="SAM" id="MobiDB-lite"/>
    </source>
</evidence>
<evidence type="ECO:0000313" key="4">
    <source>
        <dbReference type="Proteomes" id="UP001589798"/>
    </source>
</evidence>
<evidence type="ECO:0000313" key="3">
    <source>
        <dbReference type="EMBL" id="MFC0206409.1"/>
    </source>
</evidence>
<evidence type="ECO:0000256" key="2">
    <source>
        <dbReference type="SAM" id="Phobius"/>
    </source>
</evidence>
<sequence>MHLPHHSQFAAALQQPRRRPVSTSSPFGAWRDLWRCTPATVRRDTMAGLLLVPTLVIGFAVAWGLLP</sequence>